<organism evidence="1 2">
    <name type="scientific">Symbiodinium microadriaticum</name>
    <name type="common">Dinoflagellate</name>
    <name type="synonym">Zooxanthella microadriatica</name>
    <dbReference type="NCBI Taxonomy" id="2951"/>
    <lineage>
        <taxon>Eukaryota</taxon>
        <taxon>Sar</taxon>
        <taxon>Alveolata</taxon>
        <taxon>Dinophyceae</taxon>
        <taxon>Suessiales</taxon>
        <taxon>Symbiodiniaceae</taxon>
        <taxon>Symbiodinium</taxon>
    </lineage>
</organism>
<dbReference type="AlphaFoldDB" id="A0A1Q9EYH3"/>
<dbReference type="OrthoDB" id="2688370at2759"/>
<evidence type="ECO:0000313" key="1">
    <source>
        <dbReference type="EMBL" id="OLQ12435.1"/>
    </source>
</evidence>
<evidence type="ECO:0000313" key="2">
    <source>
        <dbReference type="Proteomes" id="UP000186817"/>
    </source>
</evidence>
<reference evidence="1 2" key="1">
    <citation type="submission" date="2016-02" db="EMBL/GenBank/DDBJ databases">
        <title>Genome analysis of coral dinoflagellate symbionts highlights evolutionary adaptations to a symbiotic lifestyle.</title>
        <authorList>
            <person name="Aranda M."/>
            <person name="Li Y."/>
            <person name="Liew Y.J."/>
            <person name="Baumgarten S."/>
            <person name="Simakov O."/>
            <person name="Wilson M."/>
            <person name="Piel J."/>
            <person name="Ashoor H."/>
            <person name="Bougouffa S."/>
            <person name="Bajic V.B."/>
            <person name="Ryu T."/>
            <person name="Ravasi T."/>
            <person name="Bayer T."/>
            <person name="Micklem G."/>
            <person name="Kim H."/>
            <person name="Bhak J."/>
            <person name="Lajeunesse T.C."/>
            <person name="Voolstra C.R."/>
        </authorList>
    </citation>
    <scope>NUCLEOTIDE SEQUENCE [LARGE SCALE GENOMIC DNA]</scope>
    <source>
        <strain evidence="1 2">CCMP2467</strain>
    </source>
</reference>
<proteinExistence type="predicted"/>
<keyword evidence="2" id="KW-1185">Reference proteome</keyword>
<dbReference type="SUPFAM" id="SSF56219">
    <property type="entry name" value="DNase I-like"/>
    <property type="match status" value="1"/>
</dbReference>
<dbReference type="InterPro" id="IPR036691">
    <property type="entry name" value="Endo/exonu/phosph_ase_sf"/>
</dbReference>
<protein>
    <recommendedName>
        <fullName evidence="3">Reverse transcriptase domain-containing protein</fullName>
    </recommendedName>
</protein>
<dbReference type="Proteomes" id="UP000186817">
    <property type="component" value="Unassembled WGS sequence"/>
</dbReference>
<dbReference type="Gene3D" id="3.60.10.10">
    <property type="entry name" value="Endonuclease/exonuclease/phosphatase"/>
    <property type="match status" value="1"/>
</dbReference>
<dbReference type="InterPro" id="IPR043502">
    <property type="entry name" value="DNA/RNA_pol_sf"/>
</dbReference>
<accession>A0A1Q9EYH3</accession>
<gene>
    <name evidence="1" type="ORF">AK812_SmicGene3653</name>
</gene>
<comment type="caution">
    <text evidence="1">The sequence shown here is derived from an EMBL/GenBank/DDBJ whole genome shotgun (WGS) entry which is preliminary data.</text>
</comment>
<evidence type="ECO:0008006" key="3">
    <source>
        <dbReference type="Google" id="ProtNLM"/>
    </source>
</evidence>
<sequence length="726" mass="81011">MEFCGRCHLPSRLRSRLLSPKEENLLSAEDIASVQSIFGSWLQEQTGHSVDWSISPDQPYCLHALSMLSSALHDCDISLFGALLQGVPTGFKQDIPLSGCFAPSGRAVEEDSLSIALENWQGAEADPLLLEELVQVEVDSGWLRCIDSLEDARKIWPNVAVGKLNIVHSAGRKPRLVVDSSVCGTNSACLIPERSALPTLQSIQCAWPLRGRHEPVAAWSIDVKSAHKSIRVRESEQGLLGIRVGPKLFFYKVCPFGAAFSAFWFARLGAFFVRTLHRLIYISHFLALYVDDFLGYQSVHSKKELLNCNLGDKDIWLRISAHKDISCYECLGQIALVWSWKPDFPLPSAFTLLPLSAKLQVGLHMFAYLCYQHASNTKAEAETLRKRAHFWQKLASLLSSIPRRHLLLMLGDFNTPLDATCLDIHGPCVPEAKHSAPADVPDFTALLKAHQLLALNTHRKDSVGTYKPYLGEDSFTQIDFIFTRGCTADATAKQAWTLKHFPLQVELFGGLLSVSKLLIQGLLDSILDSACFEWERFLGLCELRTTFGTLLIEFCTDPQSSFVTAGSDYSVFVLPVTLEVGGTSHETVERLMSAMSASLNSQAQDGLESFFWRVLRLGRMWRDSDVILFLGDEASLATHQWEIRFEFCQKLFNTLFEWECESRCNVWFERVPSASNPADDPSRLTFRCNPDFVQGLTPGDASPADSAQYDLKIGIALKWSTATADM</sequence>
<dbReference type="EMBL" id="LSRX01000043">
    <property type="protein sequence ID" value="OLQ12435.1"/>
    <property type="molecule type" value="Genomic_DNA"/>
</dbReference>
<dbReference type="SUPFAM" id="SSF56672">
    <property type="entry name" value="DNA/RNA polymerases"/>
    <property type="match status" value="1"/>
</dbReference>
<name>A0A1Q9EYH3_SYMMI</name>